<organism evidence="1 2">
    <name type="scientific">Pedobacter kyungheensis</name>
    <dbReference type="NCBI Taxonomy" id="1069985"/>
    <lineage>
        <taxon>Bacteria</taxon>
        <taxon>Pseudomonadati</taxon>
        <taxon>Bacteroidota</taxon>
        <taxon>Sphingobacteriia</taxon>
        <taxon>Sphingobacteriales</taxon>
        <taxon>Sphingobacteriaceae</taxon>
        <taxon>Pedobacter</taxon>
    </lineage>
</organism>
<gene>
    <name evidence="1" type="ORF">OC25_18970</name>
</gene>
<dbReference type="Proteomes" id="UP000031246">
    <property type="component" value="Unassembled WGS sequence"/>
</dbReference>
<evidence type="ECO:0000313" key="2">
    <source>
        <dbReference type="Proteomes" id="UP000031246"/>
    </source>
</evidence>
<comment type="caution">
    <text evidence="1">The sequence shown here is derived from an EMBL/GenBank/DDBJ whole genome shotgun (WGS) entry which is preliminary data.</text>
</comment>
<reference evidence="1 2" key="1">
    <citation type="submission" date="2014-10" db="EMBL/GenBank/DDBJ databases">
        <title>Pedobacter Kyungheensis.</title>
        <authorList>
            <person name="Anderson B.M."/>
            <person name="Newman J.D."/>
        </authorList>
    </citation>
    <scope>NUCLEOTIDE SEQUENCE [LARGE SCALE GENOMIC DNA]</scope>
    <source>
        <strain evidence="1 2">KACC 16221</strain>
    </source>
</reference>
<keyword evidence="2" id="KW-1185">Reference proteome</keyword>
<dbReference type="EMBL" id="JSYN01000025">
    <property type="protein sequence ID" value="KIA91877.1"/>
    <property type="molecule type" value="Genomic_DNA"/>
</dbReference>
<accession>A0A0C1FFQ3</accession>
<name>A0A0C1FFQ3_9SPHI</name>
<evidence type="ECO:0000313" key="1">
    <source>
        <dbReference type="EMBL" id="KIA91877.1"/>
    </source>
</evidence>
<proteinExistence type="predicted"/>
<dbReference type="AlphaFoldDB" id="A0A0C1FFQ3"/>
<sequence length="59" mass="6664">MLKPNTLLNITFNQVHILKVPAESAMGQTIIAQTFDSPKHDDLVFTLLWQLKKDGKNSL</sequence>
<protein>
    <submittedName>
        <fullName evidence="1">Uncharacterized protein</fullName>
    </submittedName>
</protein>